<protein>
    <recommendedName>
        <fullName evidence="1">Pecanex-like protein</fullName>
    </recommendedName>
</protein>
<keyword evidence="4" id="KW-1185">Reference proteome</keyword>
<feature type="transmembrane region" description="Helical" evidence="1">
    <location>
        <begin position="124"/>
        <end position="151"/>
    </location>
</feature>
<reference evidence="3" key="3">
    <citation type="submission" date="2015-06" db="UniProtKB">
        <authorList>
            <consortium name="EnsemblMetazoa"/>
        </authorList>
    </citation>
    <scope>IDENTIFICATION</scope>
</reference>
<name>T1FX55_HELRO</name>
<keyword evidence="1" id="KW-0812">Transmembrane</keyword>
<feature type="transmembrane region" description="Helical" evidence="1">
    <location>
        <begin position="58"/>
        <end position="76"/>
    </location>
</feature>
<evidence type="ECO:0000313" key="4">
    <source>
        <dbReference type="Proteomes" id="UP000015101"/>
    </source>
</evidence>
<keyword evidence="1" id="KW-1133">Transmembrane helix</keyword>
<accession>T1FX55</accession>
<dbReference type="RefSeq" id="XP_009009594.1">
    <property type="nucleotide sequence ID" value="XM_009011346.1"/>
</dbReference>
<reference evidence="4" key="1">
    <citation type="submission" date="2012-12" db="EMBL/GenBank/DDBJ databases">
        <authorList>
            <person name="Hellsten U."/>
            <person name="Grimwood J."/>
            <person name="Chapman J.A."/>
            <person name="Shapiro H."/>
            <person name="Aerts A."/>
            <person name="Otillar R.P."/>
            <person name="Terry A.Y."/>
            <person name="Boore J.L."/>
            <person name="Simakov O."/>
            <person name="Marletaz F."/>
            <person name="Cho S.-J."/>
            <person name="Edsinger-Gonzales E."/>
            <person name="Havlak P."/>
            <person name="Kuo D.-H."/>
            <person name="Larsson T."/>
            <person name="Lv J."/>
            <person name="Arendt D."/>
            <person name="Savage R."/>
            <person name="Osoegawa K."/>
            <person name="de Jong P."/>
            <person name="Lindberg D.R."/>
            <person name="Seaver E.C."/>
            <person name="Weisblat D.A."/>
            <person name="Putnam N.H."/>
            <person name="Grigoriev I.V."/>
            <person name="Rokhsar D.S."/>
        </authorList>
    </citation>
    <scope>NUCLEOTIDE SEQUENCE</scope>
</reference>
<dbReference type="InterPro" id="IPR039797">
    <property type="entry name" value="Pecanex"/>
</dbReference>
<keyword evidence="1" id="KW-0472">Membrane</keyword>
<dbReference type="GeneID" id="20213403"/>
<dbReference type="KEGG" id="hro:HELRODRAFT_62827"/>
<evidence type="ECO:0000256" key="1">
    <source>
        <dbReference type="RuleBase" id="RU367089"/>
    </source>
</evidence>
<gene>
    <name evidence="3" type="primary">20213403</name>
    <name evidence="2" type="ORF">HELRODRAFT_62827</name>
</gene>
<sequence>MGNISVIMRQGIVASLTGGWVYEPQQENLSNALHLYMWIFLLAYPLVLYMVSSFSVKIWILYCLSILIFFTVIKLLNYKLHAMFDSKDTKIIVPDESSMSTSESMKLKQRSTKASLEQPAQLNVLVLLVLQLCYFKNIFISLFYYFFCVIYEMIKLNYRSH</sequence>
<dbReference type="GO" id="GO:0016020">
    <property type="term" value="C:membrane"/>
    <property type="evidence" value="ECO:0007669"/>
    <property type="project" value="UniProtKB-SubCell"/>
</dbReference>
<dbReference type="eggNOG" id="KOG3604">
    <property type="taxonomic scope" value="Eukaryota"/>
</dbReference>
<dbReference type="AlphaFoldDB" id="T1FX55"/>
<dbReference type="PANTHER" id="PTHR12372">
    <property type="entry name" value="PECANEX"/>
    <property type="match status" value="1"/>
</dbReference>
<organism evidence="3 4">
    <name type="scientific">Helobdella robusta</name>
    <name type="common">Californian leech</name>
    <dbReference type="NCBI Taxonomy" id="6412"/>
    <lineage>
        <taxon>Eukaryota</taxon>
        <taxon>Metazoa</taxon>
        <taxon>Spiralia</taxon>
        <taxon>Lophotrochozoa</taxon>
        <taxon>Annelida</taxon>
        <taxon>Clitellata</taxon>
        <taxon>Hirudinea</taxon>
        <taxon>Rhynchobdellida</taxon>
        <taxon>Glossiphoniidae</taxon>
        <taxon>Helobdella</taxon>
    </lineage>
</organism>
<dbReference type="InParanoid" id="T1FX55"/>
<proteinExistence type="inferred from homology"/>
<dbReference type="EMBL" id="AMQM01000254">
    <property type="status" value="NOT_ANNOTATED_CDS"/>
    <property type="molecule type" value="Genomic_DNA"/>
</dbReference>
<dbReference type="CTD" id="20213403"/>
<dbReference type="Proteomes" id="UP000015101">
    <property type="component" value="Unassembled WGS sequence"/>
</dbReference>
<dbReference type="PANTHER" id="PTHR12372:SF7">
    <property type="entry name" value="PROTEIN PECANEX"/>
    <property type="match status" value="1"/>
</dbReference>
<comment type="subcellular location">
    <subcellularLocation>
        <location evidence="1">Membrane</location>
        <topology evidence="1">Multi-pass membrane protein</topology>
    </subcellularLocation>
</comment>
<dbReference type="EnsemblMetazoa" id="HelroT62827">
    <property type="protein sequence ID" value="HelroP62827"/>
    <property type="gene ID" value="HelroG62827"/>
</dbReference>
<dbReference type="EMBL" id="KB095811">
    <property type="protein sequence ID" value="ESO12874.1"/>
    <property type="molecule type" value="Genomic_DNA"/>
</dbReference>
<evidence type="ECO:0000313" key="2">
    <source>
        <dbReference type="EMBL" id="ESO12874.1"/>
    </source>
</evidence>
<dbReference type="HOGENOM" id="CLU_1645549_0_0_1"/>
<comment type="similarity">
    <text evidence="1">Belongs to the pecanex family.</text>
</comment>
<dbReference type="OrthoDB" id="10037631at2759"/>
<evidence type="ECO:0000313" key="3">
    <source>
        <dbReference type="EnsemblMetazoa" id="HelroP62827"/>
    </source>
</evidence>
<feature type="transmembrane region" description="Helical" evidence="1">
    <location>
        <begin position="33"/>
        <end position="51"/>
    </location>
</feature>
<comment type="caution">
    <text evidence="1">Lacks conserved residue(s) required for the propagation of feature annotation.</text>
</comment>
<reference evidence="2 4" key="2">
    <citation type="journal article" date="2013" name="Nature">
        <title>Insights into bilaterian evolution from three spiralian genomes.</title>
        <authorList>
            <person name="Simakov O."/>
            <person name="Marletaz F."/>
            <person name="Cho S.J."/>
            <person name="Edsinger-Gonzales E."/>
            <person name="Havlak P."/>
            <person name="Hellsten U."/>
            <person name="Kuo D.H."/>
            <person name="Larsson T."/>
            <person name="Lv J."/>
            <person name="Arendt D."/>
            <person name="Savage R."/>
            <person name="Osoegawa K."/>
            <person name="de Jong P."/>
            <person name="Grimwood J."/>
            <person name="Chapman J.A."/>
            <person name="Shapiro H."/>
            <person name="Aerts A."/>
            <person name="Otillar R.P."/>
            <person name="Terry A.Y."/>
            <person name="Boore J.L."/>
            <person name="Grigoriev I.V."/>
            <person name="Lindberg D.R."/>
            <person name="Seaver E.C."/>
            <person name="Weisblat D.A."/>
            <person name="Putnam N.H."/>
            <person name="Rokhsar D.S."/>
        </authorList>
    </citation>
    <scope>NUCLEOTIDE SEQUENCE</scope>
</reference>